<name>A0A250J9C0_9BACT</name>
<dbReference type="PANTHER" id="PTHR30437">
    <property type="entry name" value="TRANSCRIPTION ELONGATION FACTOR GREA"/>
    <property type="match status" value="1"/>
</dbReference>
<dbReference type="Pfam" id="PF14760">
    <property type="entry name" value="Rnk_N"/>
    <property type="match status" value="1"/>
</dbReference>
<dbReference type="GO" id="GO:0032784">
    <property type="term" value="P:regulation of DNA-templated transcription elongation"/>
    <property type="evidence" value="ECO:0007669"/>
    <property type="project" value="InterPro"/>
</dbReference>
<dbReference type="Gene3D" id="3.10.50.30">
    <property type="entry name" value="Transcription elongation factor, GreA/GreB, C-terminal domain"/>
    <property type="match status" value="1"/>
</dbReference>
<reference evidence="3 4" key="1">
    <citation type="submission" date="2017-06" db="EMBL/GenBank/DDBJ databases">
        <title>Sequencing and comparative analysis of myxobacterial genomes.</title>
        <authorList>
            <person name="Rupp O."/>
            <person name="Goesmann A."/>
            <person name="Sogaard-Andersen L."/>
        </authorList>
    </citation>
    <scope>NUCLEOTIDE SEQUENCE [LARGE SCALE GENOMIC DNA]</scope>
    <source>
        <strain evidence="3 4">DSM 52655</strain>
    </source>
</reference>
<protein>
    <submittedName>
        <fullName evidence="3">Regulator of nucleoside diphosphate kinase</fullName>
    </submittedName>
</protein>
<dbReference type="GO" id="GO:0006354">
    <property type="term" value="P:DNA-templated transcription elongation"/>
    <property type="evidence" value="ECO:0007669"/>
    <property type="project" value="TreeGrafter"/>
</dbReference>
<proteinExistence type="predicted"/>
<gene>
    <name evidence="3" type="ORF">CYFUS_005469</name>
</gene>
<dbReference type="GO" id="GO:0070063">
    <property type="term" value="F:RNA polymerase binding"/>
    <property type="evidence" value="ECO:0007669"/>
    <property type="project" value="InterPro"/>
</dbReference>
<dbReference type="Pfam" id="PF01272">
    <property type="entry name" value="GreA_GreB"/>
    <property type="match status" value="1"/>
</dbReference>
<dbReference type="KEGG" id="cfus:CYFUS_005469"/>
<dbReference type="InterPro" id="IPR029462">
    <property type="entry name" value="Rnk_N"/>
</dbReference>
<evidence type="ECO:0000259" key="1">
    <source>
        <dbReference type="Pfam" id="PF01272"/>
    </source>
</evidence>
<sequence>MNSRPEIEQRVTTSAPTVRVTAEDMQRLRVVVDRHLDGSLAAAAEQLDGELERAVVEPQDQIPPDVVTMRSRILFEDLDTGRRREATLVYPEEADIEQSKLSVLAPAGLAVLGLKKNDIIEWPLPNARRTRFRIVEILYQPEASGDFHL</sequence>
<dbReference type="NCBIfam" id="NF004396">
    <property type="entry name" value="PRK05753.1"/>
    <property type="match status" value="1"/>
</dbReference>
<organism evidence="3 4">
    <name type="scientific">Cystobacter fuscus</name>
    <dbReference type="NCBI Taxonomy" id="43"/>
    <lineage>
        <taxon>Bacteria</taxon>
        <taxon>Pseudomonadati</taxon>
        <taxon>Myxococcota</taxon>
        <taxon>Myxococcia</taxon>
        <taxon>Myxococcales</taxon>
        <taxon>Cystobacterineae</taxon>
        <taxon>Archangiaceae</taxon>
        <taxon>Cystobacter</taxon>
    </lineage>
</organism>
<dbReference type="EMBL" id="CP022098">
    <property type="protein sequence ID" value="ATB40021.1"/>
    <property type="molecule type" value="Genomic_DNA"/>
</dbReference>
<feature type="domain" description="Regulator of nucleoside diphosphate kinase N-terminal" evidence="2">
    <location>
        <begin position="17"/>
        <end position="56"/>
    </location>
</feature>
<accession>A0A250J9C0</accession>
<keyword evidence="3" id="KW-0808">Transferase</keyword>
<dbReference type="PANTHER" id="PTHR30437:SF5">
    <property type="entry name" value="REGULATOR OF NUCLEOSIDE DIPHOSPHATE KINASE"/>
    <property type="match status" value="1"/>
</dbReference>
<dbReference type="AlphaFoldDB" id="A0A250J9C0"/>
<dbReference type="Proteomes" id="UP000217257">
    <property type="component" value="Chromosome"/>
</dbReference>
<dbReference type="InterPro" id="IPR036953">
    <property type="entry name" value="GreA/GreB_C_sf"/>
</dbReference>
<dbReference type="GO" id="GO:0003677">
    <property type="term" value="F:DNA binding"/>
    <property type="evidence" value="ECO:0007669"/>
    <property type="project" value="InterPro"/>
</dbReference>
<evidence type="ECO:0000259" key="2">
    <source>
        <dbReference type="Pfam" id="PF14760"/>
    </source>
</evidence>
<dbReference type="InterPro" id="IPR023459">
    <property type="entry name" value="Tscrpt_elong_fac_GreA/B_fam"/>
</dbReference>
<feature type="domain" description="Transcription elongation factor GreA/GreB C-terminal" evidence="1">
    <location>
        <begin position="63"/>
        <end position="139"/>
    </location>
</feature>
<dbReference type="InterPro" id="IPR001437">
    <property type="entry name" value="Tscrpt_elong_fac_GreA/B_C"/>
</dbReference>
<keyword evidence="3" id="KW-0418">Kinase</keyword>
<dbReference type="RefSeq" id="WP_095987966.1">
    <property type="nucleotide sequence ID" value="NZ_CP022098.1"/>
</dbReference>
<dbReference type="GO" id="GO:0016301">
    <property type="term" value="F:kinase activity"/>
    <property type="evidence" value="ECO:0007669"/>
    <property type="project" value="UniProtKB-KW"/>
</dbReference>
<dbReference type="SUPFAM" id="SSF54534">
    <property type="entry name" value="FKBP-like"/>
    <property type="match status" value="1"/>
</dbReference>
<evidence type="ECO:0000313" key="4">
    <source>
        <dbReference type="Proteomes" id="UP000217257"/>
    </source>
</evidence>
<evidence type="ECO:0000313" key="3">
    <source>
        <dbReference type="EMBL" id="ATB40021.1"/>
    </source>
</evidence>